<protein>
    <recommendedName>
        <fullName evidence="1">Amidohydrolase-related domain-containing protein</fullName>
    </recommendedName>
</protein>
<dbReference type="PANTHER" id="PTHR43135">
    <property type="entry name" value="ALPHA-D-RIBOSE 1-METHYLPHOSPHONATE 5-TRIPHOSPHATE DIPHOSPHATASE"/>
    <property type="match status" value="1"/>
</dbReference>
<dbReference type="Gene3D" id="3.40.50.10910">
    <property type="entry name" value="Amidohydrolase"/>
    <property type="match status" value="1"/>
</dbReference>
<dbReference type="Gene3D" id="2.30.40.10">
    <property type="entry name" value="Urease, subunit C, domain 1"/>
    <property type="match status" value="1"/>
</dbReference>
<dbReference type="OrthoDB" id="5595695at2759"/>
<proteinExistence type="predicted"/>
<dbReference type="Gene3D" id="3.30.110.90">
    <property type="entry name" value="Amidohydrolase"/>
    <property type="match status" value="1"/>
</dbReference>
<name>A0A9W9W2T1_9EURO</name>
<reference evidence="2" key="1">
    <citation type="submission" date="2022-12" db="EMBL/GenBank/DDBJ databases">
        <authorList>
            <person name="Petersen C."/>
        </authorList>
    </citation>
    <scope>NUCLEOTIDE SEQUENCE</scope>
    <source>
        <strain evidence="2">IBT 29677</strain>
    </source>
</reference>
<dbReference type="Proteomes" id="UP001147747">
    <property type="component" value="Unassembled WGS sequence"/>
</dbReference>
<organism evidence="2 3">
    <name type="scientific">Penicillium cosmopolitanum</name>
    <dbReference type="NCBI Taxonomy" id="1131564"/>
    <lineage>
        <taxon>Eukaryota</taxon>
        <taxon>Fungi</taxon>
        <taxon>Dikarya</taxon>
        <taxon>Ascomycota</taxon>
        <taxon>Pezizomycotina</taxon>
        <taxon>Eurotiomycetes</taxon>
        <taxon>Eurotiomycetidae</taxon>
        <taxon>Eurotiales</taxon>
        <taxon>Aspergillaceae</taxon>
        <taxon>Penicillium</taxon>
    </lineage>
</organism>
<gene>
    <name evidence="2" type="ORF">N7509_005653</name>
</gene>
<accession>A0A9W9W2T1</accession>
<dbReference type="SUPFAM" id="SSF51556">
    <property type="entry name" value="Metallo-dependent hydrolases"/>
    <property type="match status" value="1"/>
</dbReference>
<dbReference type="InterPro" id="IPR032466">
    <property type="entry name" value="Metal_Hydrolase"/>
</dbReference>
<dbReference type="GeneID" id="81369270"/>
<reference evidence="2" key="2">
    <citation type="journal article" date="2023" name="IMA Fungus">
        <title>Comparative genomic study of the Penicillium genus elucidates a diverse pangenome and 15 lateral gene transfer events.</title>
        <authorList>
            <person name="Petersen C."/>
            <person name="Sorensen T."/>
            <person name="Nielsen M.R."/>
            <person name="Sondergaard T.E."/>
            <person name="Sorensen J.L."/>
            <person name="Fitzpatrick D.A."/>
            <person name="Frisvad J.C."/>
            <person name="Nielsen K.L."/>
        </authorList>
    </citation>
    <scope>NUCLEOTIDE SEQUENCE</scope>
    <source>
        <strain evidence="2">IBT 29677</strain>
    </source>
</reference>
<dbReference type="PANTHER" id="PTHR43135:SF3">
    <property type="entry name" value="ALPHA-D-RIBOSE 1-METHYLPHOSPHONATE 5-TRIPHOSPHATE DIPHOSPHATASE"/>
    <property type="match status" value="1"/>
</dbReference>
<dbReference type="EMBL" id="JAPZBU010000006">
    <property type="protein sequence ID" value="KAJ5397540.1"/>
    <property type="molecule type" value="Genomic_DNA"/>
</dbReference>
<dbReference type="SUPFAM" id="SSF51338">
    <property type="entry name" value="Composite domain of metallo-dependent hydrolases"/>
    <property type="match status" value="1"/>
</dbReference>
<dbReference type="Pfam" id="PF01979">
    <property type="entry name" value="Amidohydro_1"/>
    <property type="match status" value="1"/>
</dbReference>
<dbReference type="InterPro" id="IPR011059">
    <property type="entry name" value="Metal-dep_hydrolase_composite"/>
</dbReference>
<dbReference type="RefSeq" id="XP_056489592.1">
    <property type="nucleotide sequence ID" value="XM_056630290.1"/>
</dbReference>
<evidence type="ECO:0000313" key="3">
    <source>
        <dbReference type="Proteomes" id="UP001147747"/>
    </source>
</evidence>
<dbReference type="GO" id="GO:0016810">
    <property type="term" value="F:hydrolase activity, acting on carbon-nitrogen (but not peptide) bonds"/>
    <property type="evidence" value="ECO:0007669"/>
    <property type="project" value="InterPro"/>
</dbReference>
<keyword evidence="3" id="KW-1185">Reference proteome</keyword>
<evidence type="ECO:0000259" key="1">
    <source>
        <dbReference type="Pfam" id="PF01979"/>
    </source>
</evidence>
<dbReference type="InterPro" id="IPR006680">
    <property type="entry name" value="Amidohydro-rel"/>
</dbReference>
<sequence>MSATLISNARIFNGVSVVTDSGHVLIESGRISRISLRDPLPIPEGCTVVDATGCTLLPGLIDAHVHVYQDVNLLETAIQYGVTTVLDMHNEPEWFQDISKVTKQRNDVSDVKSCGFGATIKDGWPAAIVKLVSQEPKVEERISKWPNLTDRASIEGFIARNRAAGASFTKLMQEDGHTMNLPFPTIPVPTPSVEIQRAIVDASHENGMLTIAHALTNHSTLSVLEAGVDGLAHASIEPINEQVVKAFKKNNAFLVPTLAVHASCSGEEQESREKFSANLEGTAKEHLLGCLHITREEFTIKNVYEQVFTLKEAGIDILCGTDTSTDLLGTRAGASVHHELWMYVNRCHFTPQEALISATSKTADRFKLADRGKIEEGRLADLLLVGGNPAESIDAIADIQGVWRNGERLARKM</sequence>
<dbReference type="Gene3D" id="1.20.58.520">
    <property type="entry name" value="Amidohydrolase"/>
    <property type="match status" value="1"/>
</dbReference>
<feature type="domain" description="Amidohydrolase-related" evidence="1">
    <location>
        <begin position="55"/>
        <end position="407"/>
    </location>
</feature>
<dbReference type="InterPro" id="IPR051781">
    <property type="entry name" value="Metallo-dep_Hydrolase"/>
</dbReference>
<dbReference type="AlphaFoldDB" id="A0A9W9W2T1"/>
<comment type="caution">
    <text evidence="2">The sequence shown here is derived from an EMBL/GenBank/DDBJ whole genome shotgun (WGS) entry which is preliminary data.</text>
</comment>
<evidence type="ECO:0000313" key="2">
    <source>
        <dbReference type="EMBL" id="KAJ5397540.1"/>
    </source>
</evidence>